<feature type="compositionally biased region" description="Basic residues" evidence="1">
    <location>
        <begin position="117"/>
        <end position="126"/>
    </location>
</feature>
<gene>
    <name evidence="2" type="ORF">ACFQPB_11535</name>
</gene>
<accession>A0ABW2QQ90</accession>
<evidence type="ECO:0008006" key="4">
    <source>
        <dbReference type="Google" id="ProtNLM"/>
    </source>
</evidence>
<feature type="region of interest" description="Disordered" evidence="1">
    <location>
        <begin position="113"/>
        <end position="135"/>
    </location>
</feature>
<name>A0ABW2QQ90_9BURK</name>
<protein>
    <recommendedName>
        <fullName evidence="4">DUF4258 domain-containing protein</fullName>
    </recommendedName>
</protein>
<comment type="caution">
    <text evidence="2">The sequence shown here is derived from an EMBL/GenBank/DDBJ whole genome shotgun (WGS) entry which is preliminary data.</text>
</comment>
<evidence type="ECO:0000256" key="1">
    <source>
        <dbReference type="SAM" id="MobiDB-lite"/>
    </source>
</evidence>
<sequence>MFTTQAVSSFGWQGIEVPRLTTHAEVRLQQRGIRVEVLDCLLAYGRREHDHTHCEIAYFDTKALERIERHEGPRVAQLASDHRDIYAVIDSDGCVVTTGHRFRRILRDKSLSSLRPGRNRRPRQMRRATGQSALI</sequence>
<dbReference type="Proteomes" id="UP001596501">
    <property type="component" value="Unassembled WGS sequence"/>
</dbReference>
<proteinExistence type="predicted"/>
<keyword evidence="3" id="KW-1185">Reference proteome</keyword>
<evidence type="ECO:0000313" key="2">
    <source>
        <dbReference type="EMBL" id="MFC7409493.1"/>
    </source>
</evidence>
<dbReference type="RefSeq" id="WP_382223271.1">
    <property type="nucleotide sequence ID" value="NZ_JBHTCA010000006.1"/>
</dbReference>
<evidence type="ECO:0000313" key="3">
    <source>
        <dbReference type="Proteomes" id="UP001596501"/>
    </source>
</evidence>
<organism evidence="2 3">
    <name type="scientific">Hydrogenophaga atypica</name>
    <dbReference type="NCBI Taxonomy" id="249409"/>
    <lineage>
        <taxon>Bacteria</taxon>
        <taxon>Pseudomonadati</taxon>
        <taxon>Pseudomonadota</taxon>
        <taxon>Betaproteobacteria</taxon>
        <taxon>Burkholderiales</taxon>
        <taxon>Comamonadaceae</taxon>
        <taxon>Hydrogenophaga</taxon>
    </lineage>
</organism>
<reference evidence="3" key="1">
    <citation type="journal article" date="2019" name="Int. J. Syst. Evol. Microbiol.">
        <title>The Global Catalogue of Microorganisms (GCM) 10K type strain sequencing project: providing services to taxonomists for standard genome sequencing and annotation.</title>
        <authorList>
            <consortium name="The Broad Institute Genomics Platform"/>
            <consortium name="The Broad Institute Genome Sequencing Center for Infectious Disease"/>
            <person name="Wu L."/>
            <person name="Ma J."/>
        </authorList>
    </citation>
    <scope>NUCLEOTIDE SEQUENCE [LARGE SCALE GENOMIC DNA]</scope>
    <source>
        <strain evidence="3">CGMCC 1.12371</strain>
    </source>
</reference>
<dbReference type="EMBL" id="JBHTCA010000006">
    <property type="protein sequence ID" value="MFC7409493.1"/>
    <property type="molecule type" value="Genomic_DNA"/>
</dbReference>